<gene>
    <name evidence="2" type="ORF">RI844_05405</name>
</gene>
<protein>
    <submittedName>
        <fullName evidence="2">Uncharacterized protein</fullName>
    </submittedName>
</protein>
<proteinExistence type="predicted"/>
<name>A0ABZ0GS78_9GAMM</name>
<evidence type="ECO:0000256" key="1">
    <source>
        <dbReference type="SAM" id="SignalP"/>
    </source>
</evidence>
<keyword evidence="1" id="KW-0732">Signal</keyword>
<evidence type="ECO:0000313" key="3">
    <source>
        <dbReference type="Proteomes" id="UP001301442"/>
    </source>
</evidence>
<feature type="chain" id="PRO_5046527480" evidence="1">
    <location>
        <begin position="23"/>
        <end position="259"/>
    </location>
</feature>
<dbReference type="RefSeq" id="WP_348397427.1">
    <property type="nucleotide sequence ID" value="NZ_CP136600.1"/>
</dbReference>
<evidence type="ECO:0000313" key="2">
    <source>
        <dbReference type="EMBL" id="WOH38658.1"/>
    </source>
</evidence>
<sequence length="259" mass="28559">MKKTFKAMLTAIALAAPFTASAEDWQFEFTPYLWLAANEGSTGAFTAGPLGNEISSISEVDITIQDLLDHLDGGTMFNFAAKKGDWLAYSEFTYLTVSDEQSATIGPLGGSSVDLELGIDGTILDVAVGYRVVQNNGFDLYPYVGFRYIDLESDLKLDGSNEVIGIDTTLGDDWIDPVVGVHAAWKINDTFAFQGRLELGGFQDQPEEHYTVTATLNHKLSDKWSLKYFYRYLKVDYADNGFIYNMEVTGPGMGATYSF</sequence>
<reference evidence="2 3" key="1">
    <citation type="submission" date="2023-09" db="EMBL/GenBank/DDBJ databases">
        <authorList>
            <person name="Qi X."/>
        </authorList>
    </citation>
    <scope>NUCLEOTIDE SEQUENCE [LARGE SCALE GENOMIC DNA]</scope>
    <source>
        <strain evidence="2 3">S1-1</strain>
    </source>
</reference>
<organism evidence="2 3">
    <name type="scientific">Thalassotalea fonticola</name>
    <dbReference type="NCBI Taxonomy" id="3065649"/>
    <lineage>
        <taxon>Bacteria</taxon>
        <taxon>Pseudomonadati</taxon>
        <taxon>Pseudomonadota</taxon>
        <taxon>Gammaproteobacteria</taxon>
        <taxon>Alteromonadales</taxon>
        <taxon>Colwelliaceae</taxon>
        <taxon>Thalassotalea</taxon>
    </lineage>
</organism>
<accession>A0ABZ0GS78</accession>
<dbReference type="EMBL" id="CP136600">
    <property type="protein sequence ID" value="WOH38658.1"/>
    <property type="molecule type" value="Genomic_DNA"/>
</dbReference>
<keyword evidence="3" id="KW-1185">Reference proteome</keyword>
<dbReference type="Proteomes" id="UP001301442">
    <property type="component" value="Chromosome"/>
</dbReference>
<feature type="signal peptide" evidence="1">
    <location>
        <begin position="1"/>
        <end position="22"/>
    </location>
</feature>